<dbReference type="InParanoid" id="A0A2H3CI89"/>
<evidence type="ECO:0000313" key="1">
    <source>
        <dbReference type="EMBL" id="PBK81580.1"/>
    </source>
</evidence>
<accession>A0A2H3CI89</accession>
<reference evidence="2" key="1">
    <citation type="journal article" date="2017" name="Nat. Ecol. Evol.">
        <title>Genome expansion and lineage-specific genetic innovations in the forest pathogenic fungi Armillaria.</title>
        <authorList>
            <person name="Sipos G."/>
            <person name="Prasanna A.N."/>
            <person name="Walter M.C."/>
            <person name="O'Connor E."/>
            <person name="Balint B."/>
            <person name="Krizsan K."/>
            <person name="Kiss B."/>
            <person name="Hess J."/>
            <person name="Varga T."/>
            <person name="Slot J."/>
            <person name="Riley R."/>
            <person name="Boka B."/>
            <person name="Rigling D."/>
            <person name="Barry K."/>
            <person name="Lee J."/>
            <person name="Mihaltcheva S."/>
            <person name="LaButti K."/>
            <person name="Lipzen A."/>
            <person name="Waldron R."/>
            <person name="Moloney N.M."/>
            <person name="Sperisen C."/>
            <person name="Kredics L."/>
            <person name="Vagvoelgyi C."/>
            <person name="Patrignani A."/>
            <person name="Fitzpatrick D."/>
            <person name="Nagy I."/>
            <person name="Doyle S."/>
            <person name="Anderson J.B."/>
            <person name="Grigoriev I.V."/>
            <person name="Gueldener U."/>
            <person name="Muensterkoetter M."/>
            <person name="Nagy L.G."/>
        </authorList>
    </citation>
    <scope>NUCLEOTIDE SEQUENCE [LARGE SCALE GENOMIC DNA]</scope>
    <source>
        <strain evidence="2">Ar21-2</strain>
    </source>
</reference>
<dbReference type="Proteomes" id="UP000217790">
    <property type="component" value="Unassembled WGS sequence"/>
</dbReference>
<dbReference type="OrthoDB" id="3269456at2759"/>
<dbReference type="OMA" id="LEAWAPM"/>
<proteinExistence type="predicted"/>
<dbReference type="EMBL" id="KZ293728">
    <property type="protein sequence ID" value="PBK81580.1"/>
    <property type="molecule type" value="Genomic_DNA"/>
</dbReference>
<gene>
    <name evidence="1" type="ORF">ARMGADRAFT_1091187</name>
</gene>
<name>A0A2H3CI89_ARMGA</name>
<dbReference type="AlphaFoldDB" id="A0A2H3CI89"/>
<evidence type="ECO:0000313" key="2">
    <source>
        <dbReference type="Proteomes" id="UP000217790"/>
    </source>
</evidence>
<protein>
    <submittedName>
        <fullName evidence="1">Uncharacterized protein</fullName>
    </submittedName>
</protein>
<keyword evidence="2" id="KW-1185">Reference proteome</keyword>
<organism evidence="1 2">
    <name type="scientific">Armillaria gallica</name>
    <name type="common">Bulbous honey fungus</name>
    <name type="synonym">Armillaria bulbosa</name>
    <dbReference type="NCBI Taxonomy" id="47427"/>
    <lineage>
        <taxon>Eukaryota</taxon>
        <taxon>Fungi</taxon>
        <taxon>Dikarya</taxon>
        <taxon>Basidiomycota</taxon>
        <taxon>Agaricomycotina</taxon>
        <taxon>Agaricomycetes</taxon>
        <taxon>Agaricomycetidae</taxon>
        <taxon>Agaricales</taxon>
        <taxon>Marasmiineae</taxon>
        <taxon>Physalacriaceae</taxon>
        <taxon>Armillaria</taxon>
    </lineage>
</organism>
<sequence>MNGIICHTDMLPIFRVPKTTNDKPTILSQKVTITGLGATFIQEATDALKEVNFTVETELCQGELEAWAPMTFKDLGDIVIPFPKEIDPRGALKQLTRPDLAHTEENSVQYIRCLIDRDGKRKYMKAKLQVFRIGDIMEVQMTLAVVRGKKNAFRTKPILRAIVLLNGEYTQEALRVQSSNAVLTTKGGASGTRFFKRKLHTLRERNT</sequence>